<dbReference type="GO" id="GO:0016289">
    <property type="term" value="F:acyl-CoA hydrolase activity"/>
    <property type="evidence" value="ECO:0007669"/>
    <property type="project" value="TreeGrafter"/>
</dbReference>
<evidence type="ECO:0000313" key="3">
    <source>
        <dbReference type="EMBL" id="MBC8175860.1"/>
    </source>
</evidence>
<evidence type="ECO:0000313" key="4">
    <source>
        <dbReference type="Proteomes" id="UP000650524"/>
    </source>
</evidence>
<dbReference type="CDD" id="cd03443">
    <property type="entry name" value="PaaI_thioesterase"/>
    <property type="match status" value="1"/>
</dbReference>
<dbReference type="EMBL" id="JACNJD010000034">
    <property type="protein sequence ID" value="MBC8175860.1"/>
    <property type="molecule type" value="Genomic_DNA"/>
</dbReference>
<dbReference type="InterPro" id="IPR052723">
    <property type="entry name" value="Acyl-CoA_thioesterase_PaaI"/>
</dbReference>
<keyword evidence="1" id="KW-0378">Hydrolase</keyword>
<dbReference type="Gene3D" id="3.10.129.10">
    <property type="entry name" value="Hotdog Thioesterase"/>
    <property type="match status" value="1"/>
</dbReference>
<dbReference type="AlphaFoldDB" id="A0A8J6MWF2"/>
<dbReference type="PANTHER" id="PTHR42856">
    <property type="entry name" value="ACYL-COENZYME A THIOESTERASE PAAI"/>
    <property type="match status" value="1"/>
</dbReference>
<gene>
    <name evidence="3" type="ORF">H8E19_00535</name>
</gene>
<dbReference type="NCBIfam" id="TIGR00369">
    <property type="entry name" value="unchar_dom_1"/>
    <property type="match status" value="1"/>
</dbReference>
<evidence type="ECO:0000256" key="1">
    <source>
        <dbReference type="ARBA" id="ARBA00022801"/>
    </source>
</evidence>
<sequence length="147" mass="16332">MDQKIRSSTIENVKGEGYAGKLGLKLIELSDGHAIVEMVPMNNDVNMFGTVHGGAIFSLMDEAFQFSCNSHGRVAVALNVNVVFHNPVKIGCRLRAESKEIYLSNKTATYEIKVRDDNDILIASCQALAYRKREQLPFLDEEAEPTI</sequence>
<proteinExistence type="predicted"/>
<dbReference type="PANTHER" id="PTHR42856:SF1">
    <property type="entry name" value="ACYL-COENZYME A THIOESTERASE PAAI"/>
    <property type="match status" value="1"/>
</dbReference>
<evidence type="ECO:0000259" key="2">
    <source>
        <dbReference type="Pfam" id="PF03061"/>
    </source>
</evidence>
<name>A0A8J6MWF2_9DELT</name>
<accession>A0A8J6MWF2</accession>
<dbReference type="Pfam" id="PF03061">
    <property type="entry name" value="4HBT"/>
    <property type="match status" value="1"/>
</dbReference>
<feature type="domain" description="Thioesterase" evidence="2">
    <location>
        <begin position="48"/>
        <end position="122"/>
    </location>
</feature>
<dbReference type="Proteomes" id="UP000650524">
    <property type="component" value="Unassembled WGS sequence"/>
</dbReference>
<dbReference type="InterPro" id="IPR006683">
    <property type="entry name" value="Thioestr_dom"/>
</dbReference>
<dbReference type="SUPFAM" id="SSF54637">
    <property type="entry name" value="Thioesterase/thiol ester dehydrase-isomerase"/>
    <property type="match status" value="1"/>
</dbReference>
<comment type="caution">
    <text evidence="3">The sequence shown here is derived from an EMBL/GenBank/DDBJ whole genome shotgun (WGS) entry which is preliminary data.</text>
</comment>
<protein>
    <submittedName>
        <fullName evidence="3">Hotdog fold thioesterase</fullName>
    </submittedName>
</protein>
<organism evidence="3 4">
    <name type="scientific">Candidatus Desulfacyla euxinica</name>
    <dbReference type="NCBI Taxonomy" id="2841693"/>
    <lineage>
        <taxon>Bacteria</taxon>
        <taxon>Deltaproteobacteria</taxon>
        <taxon>Candidatus Desulfacyla</taxon>
    </lineage>
</organism>
<dbReference type="InterPro" id="IPR029069">
    <property type="entry name" value="HotDog_dom_sf"/>
</dbReference>
<reference evidence="3 4" key="1">
    <citation type="submission" date="2020-08" db="EMBL/GenBank/DDBJ databases">
        <title>Bridging the membrane lipid divide: bacteria of the FCB group superphylum have the potential to synthesize archaeal ether lipids.</title>
        <authorList>
            <person name="Villanueva L."/>
            <person name="Von Meijenfeldt F.A.B."/>
            <person name="Westbye A.B."/>
            <person name="Yadav S."/>
            <person name="Hopmans E.C."/>
            <person name="Dutilh B.E."/>
            <person name="Sinninghe Damste J.S."/>
        </authorList>
    </citation>
    <scope>NUCLEOTIDE SEQUENCE [LARGE SCALE GENOMIC DNA]</scope>
    <source>
        <strain evidence="3">NIOZ-UU27</strain>
    </source>
</reference>
<dbReference type="InterPro" id="IPR003736">
    <property type="entry name" value="PAAI_dom"/>
</dbReference>